<dbReference type="SUPFAM" id="SSF53756">
    <property type="entry name" value="UDP-Glycosyltransferase/glycogen phosphorylase"/>
    <property type="match status" value="1"/>
</dbReference>
<gene>
    <name evidence="4" type="ORF">FM104_14145</name>
</gene>
<organism evidence="4 5">
    <name type="scientific">Microbacterium esteraromaticum</name>
    <dbReference type="NCBI Taxonomy" id="57043"/>
    <lineage>
        <taxon>Bacteria</taxon>
        <taxon>Bacillati</taxon>
        <taxon>Actinomycetota</taxon>
        <taxon>Actinomycetes</taxon>
        <taxon>Micrococcales</taxon>
        <taxon>Microbacteriaceae</taxon>
        <taxon>Microbacterium</taxon>
    </lineage>
</organism>
<keyword evidence="1" id="KW-0328">Glycosyltransferase</keyword>
<dbReference type="Gene3D" id="3.90.550.10">
    <property type="entry name" value="Spore Coat Polysaccharide Biosynthesis Protein SpsA, Chain A"/>
    <property type="match status" value="1"/>
</dbReference>
<dbReference type="Gene3D" id="3.40.50.12580">
    <property type="match status" value="1"/>
</dbReference>
<dbReference type="InterPro" id="IPR007554">
    <property type="entry name" value="Glycerophosphate_synth"/>
</dbReference>
<evidence type="ECO:0000313" key="4">
    <source>
        <dbReference type="EMBL" id="SJN45576.1"/>
    </source>
</evidence>
<dbReference type="SUPFAM" id="SSF53448">
    <property type="entry name" value="Nucleotide-diphospho-sugar transferases"/>
    <property type="match status" value="1"/>
</dbReference>
<evidence type="ECO:0000256" key="2">
    <source>
        <dbReference type="ARBA" id="ARBA00022679"/>
    </source>
</evidence>
<evidence type="ECO:0000256" key="1">
    <source>
        <dbReference type="ARBA" id="ARBA00022676"/>
    </source>
</evidence>
<dbReference type="Pfam" id="PF00535">
    <property type="entry name" value="Glycos_transf_2"/>
    <property type="match status" value="1"/>
</dbReference>
<sequence>MEPEFTVISPMYNVSRYLPDYFASLERQTYGFKRLEVILVDDGSTDDTAAVADAFAATYSNVRVIRKENGGQASARNAALAEATGTWLTFPDPDDVLGDDYFLIAHSAASAPTKPAMISARLLMWHEIDGRIEDNHALTGRFRGGDSDRDLNQYPSWIQAHITSGFVQNAVVRDAQLRFPDALRLRFEDGSFVARYLLQFASPVVAFRGEMEYLYRQRADSSSTIQSSSANPQKYTDTIRFGYLPIIEALASDERSVPRWLQNLFLYDQFWILRASQGPSVRKHTFPESMYEELDELLPQFLEAIDKERIRTFDVMHVAPWMREALLLVKAGGGVASLYWGARDKKRGLRSVLIRYRGERPSFTLRVNGVPAEARFEKDLGLEYVGKPIIRQLSLWVPDDSDITLIIDGEPRQILDAPPVVRSAFPATQKRSAGGVTPARVRAALARRFTRGGSMNIARRVAMADPRKARMFANAWVFIDRDVDAGDSAEDMYWWVRDNQPEINSWFALRKGTKDWDRMSVHGARLVDYGSPDFGALMHHASHLASSHADRFITDAVPRKHVPTNYVFTFLQHGVIKGDISGWLNTKSIQVFITSTQDEYDYVTGDSPFKFGPKEVRLTGLPRFDMLLERSKEVPEAERDLVLVMPTWRDYLVSGMKGASNERERVGGFEETPYASSLGDLLRDQTLAAAMSTGGKRLIFMPHPNMRPYLQDFDVPEHVEVRSYEDTDVREMITRAAALVTDYSSIAFNAAYLRLPVVYFQFDQEEYQVHHTERPGYFDYERDGFGPVTTTVSDTVGTISNILRGHPRQQYLRRMEATFPVRDGRNRERVFEAMREAATQRPLSERIKPAARDRW</sequence>
<feature type="domain" description="Glycosyltransferase 2-like" evidence="3">
    <location>
        <begin position="6"/>
        <end position="101"/>
    </location>
</feature>
<dbReference type="GO" id="GO:0047355">
    <property type="term" value="F:CDP-glycerol glycerophosphotransferase activity"/>
    <property type="evidence" value="ECO:0007669"/>
    <property type="project" value="InterPro"/>
</dbReference>
<dbReference type="GO" id="GO:0016020">
    <property type="term" value="C:membrane"/>
    <property type="evidence" value="ECO:0007669"/>
    <property type="project" value="InterPro"/>
</dbReference>
<evidence type="ECO:0000259" key="3">
    <source>
        <dbReference type="Pfam" id="PF00535"/>
    </source>
</evidence>
<reference evidence="4 5" key="1">
    <citation type="submission" date="2017-02" db="EMBL/GenBank/DDBJ databases">
        <authorList>
            <person name="Peterson S.W."/>
        </authorList>
    </citation>
    <scope>NUCLEOTIDE SEQUENCE [LARGE SCALE GENOMIC DNA]</scope>
    <source>
        <strain evidence="4 5">B Mb 05.01</strain>
    </source>
</reference>
<dbReference type="PANTHER" id="PTHR22916">
    <property type="entry name" value="GLYCOSYLTRANSFERASE"/>
    <property type="match status" value="1"/>
</dbReference>
<dbReference type="GO" id="GO:0016757">
    <property type="term" value="F:glycosyltransferase activity"/>
    <property type="evidence" value="ECO:0007669"/>
    <property type="project" value="UniProtKB-KW"/>
</dbReference>
<keyword evidence="5" id="KW-1185">Reference proteome</keyword>
<dbReference type="InterPro" id="IPR001173">
    <property type="entry name" value="Glyco_trans_2-like"/>
</dbReference>
<keyword evidence="2 4" id="KW-0808">Transferase</keyword>
<dbReference type="RefSeq" id="WP_179206816.1">
    <property type="nucleotide sequence ID" value="NZ_FUKO01000037.1"/>
</dbReference>
<evidence type="ECO:0000313" key="5">
    <source>
        <dbReference type="Proteomes" id="UP000196320"/>
    </source>
</evidence>
<dbReference type="Pfam" id="PF04464">
    <property type="entry name" value="Glyphos_transf"/>
    <property type="match status" value="1"/>
</dbReference>
<protein>
    <submittedName>
        <fullName evidence="4">Glycosyltransferase</fullName>
    </submittedName>
</protein>
<dbReference type="InterPro" id="IPR043148">
    <property type="entry name" value="TagF_C"/>
</dbReference>
<dbReference type="CDD" id="cd00761">
    <property type="entry name" value="Glyco_tranf_GTA_type"/>
    <property type="match status" value="1"/>
</dbReference>
<name>A0A1R4KMH9_9MICO</name>
<proteinExistence type="predicted"/>
<dbReference type="AlphaFoldDB" id="A0A1R4KMH9"/>
<accession>A0A1R4KMH9</accession>
<dbReference type="PANTHER" id="PTHR22916:SF51">
    <property type="entry name" value="GLYCOSYLTRANSFERASE EPSH-RELATED"/>
    <property type="match status" value="1"/>
</dbReference>
<dbReference type="InterPro" id="IPR029044">
    <property type="entry name" value="Nucleotide-diphossugar_trans"/>
</dbReference>
<dbReference type="Proteomes" id="UP000196320">
    <property type="component" value="Unassembled WGS sequence"/>
</dbReference>
<dbReference type="EMBL" id="FUKO01000037">
    <property type="protein sequence ID" value="SJN45576.1"/>
    <property type="molecule type" value="Genomic_DNA"/>
</dbReference>